<protein>
    <recommendedName>
        <fullName evidence="4">Alpha-ketoglutarate permease</fullName>
    </recommendedName>
</protein>
<evidence type="ECO:0008006" key="4">
    <source>
        <dbReference type="Google" id="ProtNLM"/>
    </source>
</evidence>
<sequence>MFKTLLAGTLLSTGLFAGGAIGAEDIKLDQKVEKSKYSETIERPEGTGSQPAFEIGAPEKPEHAKTVERSEGSDSQPAFEIEAPEKSEHVKTVERSEGTDSQEGKMVPKKEGN</sequence>
<organism evidence="2 3">
    <name type="scientific">Bacillus mycoides</name>
    <dbReference type="NCBI Taxonomy" id="1405"/>
    <lineage>
        <taxon>Bacteria</taxon>
        <taxon>Bacillati</taxon>
        <taxon>Bacillota</taxon>
        <taxon>Bacilli</taxon>
        <taxon>Bacillales</taxon>
        <taxon>Bacillaceae</taxon>
        <taxon>Bacillus</taxon>
        <taxon>Bacillus cereus group</taxon>
    </lineage>
</organism>
<accession>A0A1W6AHT0</accession>
<dbReference type="Proteomes" id="UP000192932">
    <property type="component" value="Plasmid unnamed1"/>
</dbReference>
<dbReference type="AlphaFoldDB" id="A0A1W6AHT0"/>
<keyword evidence="2" id="KW-0614">Plasmid</keyword>
<feature type="compositionally biased region" description="Basic and acidic residues" evidence="1">
    <location>
        <begin position="83"/>
        <end position="113"/>
    </location>
</feature>
<reference evidence="2 3" key="1">
    <citation type="submission" date="2017-04" db="EMBL/GenBank/DDBJ databases">
        <title>The Characteristic of a Fine Plant Growth-Promoting Rhizobacteria Bacillus mycoides Gnyt1 and its Whole Genome Sequencing Analysis.</title>
        <authorList>
            <person name="Li J.H."/>
            <person name="Yao T."/>
        </authorList>
    </citation>
    <scope>NUCLEOTIDE SEQUENCE [LARGE SCALE GENOMIC DNA]</scope>
    <source>
        <strain evidence="2 3">Gnyt1</strain>
        <plasmid evidence="3">Plasmid unnamed1</plasmid>
    </source>
</reference>
<feature type="compositionally biased region" description="Basic and acidic residues" evidence="1">
    <location>
        <begin position="57"/>
        <end position="72"/>
    </location>
</feature>
<geneLocation type="plasmid" evidence="2 3">
    <name>unnamed1</name>
</geneLocation>
<name>A0A1W6AHT0_BACMY</name>
<dbReference type="RefSeq" id="WP_085313071.1">
    <property type="nucleotide sequence ID" value="NZ_CP020744.1"/>
</dbReference>
<feature type="region of interest" description="Disordered" evidence="1">
    <location>
        <begin position="36"/>
        <end position="113"/>
    </location>
</feature>
<evidence type="ECO:0000313" key="2">
    <source>
        <dbReference type="EMBL" id="ARJ25281.1"/>
    </source>
</evidence>
<evidence type="ECO:0000313" key="3">
    <source>
        <dbReference type="Proteomes" id="UP000192932"/>
    </source>
</evidence>
<gene>
    <name evidence="2" type="ORF">B7492_29685</name>
</gene>
<feature type="compositionally biased region" description="Basic and acidic residues" evidence="1">
    <location>
        <begin position="36"/>
        <end position="45"/>
    </location>
</feature>
<proteinExistence type="predicted"/>
<evidence type="ECO:0000256" key="1">
    <source>
        <dbReference type="SAM" id="MobiDB-lite"/>
    </source>
</evidence>
<dbReference type="EMBL" id="CP020744">
    <property type="protein sequence ID" value="ARJ25281.1"/>
    <property type="molecule type" value="Genomic_DNA"/>
</dbReference>